<dbReference type="RefSeq" id="WP_099438261.1">
    <property type="nucleotide sequence ID" value="NZ_CP024091.1"/>
</dbReference>
<evidence type="ECO:0000313" key="2">
    <source>
        <dbReference type="EMBL" id="ATP56319.1"/>
    </source>
</evidence>
<evidence type="ECO:0000259" key="1">
    <source>
        <dbReference type="Pfam" id="PF13699"/>
    </source>
</evidence>
<name>A0A2D1U3Y9_9SPHI</name>
<proteinExistence type="predicted"/>
<feature type="domain" description="eCIS core" evidence="1">
    <location>
        <begin position="126"/>
        <end position="201"/>
    </location>
</feature>
<dbReference type="InterPro" id="IPR025295">
    <property type="entry name" value="eCIS_core_dom"/>
</dbReference>
<keyword evidence="3" id="KW-1185">Reference proteome</keyword>
<gene>
    <name evidence="2" type="ORF">CPT03_07450</name>
</gene>
<dbReference type="Proteomes" id="UP000223749">
    <property type="component" value="Chromosome"/>
</dbReference>
<dbReference type="Pfam" id="PF13699">
    <property type="entry name" value="eCIS_core"/>
    <property type="match status" value="1"/>
</dbReference>
<protein>
    <recommendedName>
        <fullName evidence="1">eCIS core domain-containing protein</fullName>
    </recommendedName>
</protein>
<accession>A0A2D1U3Y9</accession>
<dbReference type="EMBL" id="CP024091">
    <property type="protein sequence ID" value="ATP56319.1"/>
    <property type="molecule type" value="Genomic_DNA"/>
</dbReference>
<reference evidence="2 3" key="1">
    <citation type="submission" date="2017-10" db="EMBL/GenBank/DDBJ databases">
        <title>Whole genome of Pedobacter ginsengisoli T01R-27 isolated from tomato rhizosphere.</title>
        <authorList>
            <person name="Weon H.-Y."/>
            <person name="Lee S.A."/>
            <person name="Sang M.K."/>
            <person name="Song J."/>
        </authorList>
    </citation>
    <scope>NUCLEOTIDE SEQUENCE [LARGE SCALE GENOMIC DNA]</scope>
    <source>
        <strain evidence="2 3">T01R-27</strain>
    </source>
</reference>
<organism evidence="2 3">
    <name type="scientific">Pedobacter ginsengisoli</name>
    <dbReference type="NCBI Taxonomy" id="363852"/>
    <lineage>
        <taxon>Bacteria</taxon>
        <taxon>Pseudomonadati</taxon>
        <taxon>Bacteroidota</taxon>
        <taxon>Sphingobacteriia</taxon>
        <taxon>Sphingobacteriales</taxon>
        <taxon>Sphingobacteriaceae</taxon>
        <taxon>Pedobacter</taxon>
    </lineage>
</organism>
<dbReference type="KEGG" id="pgs:CPT03_07450"/>
<dbReference type="OrthoDB" id="4317910at2"/>
<sequence length="414" mass="45583">MKDVAVSEPVATPMAAAHQEKILEQSDVATDKAGSDIFFQAKLTVGSPNDPLEDEADAVADQVMRMPQNSFIQRKCAHCEEEEKAQRKPLVAGITTGIQAKAENTSTVSNRVSNAIEATRGGGNKMDNETNSFMSNRFGSDFSDVNIHTDHESIQLSNDLSAKAFTIGNDIYFNEGQYQPQSDEGKHLLAHELTHTLQQGKDSSIKNKKLVQRTTVGAILDEFFSPFSSATQWDMPEGDNYTTIVRAWQPVIDGLTSIKANIASDCATWAASHRTDSSWHAGMTKPPVTDPNAYPLWVSSPPGTDPDTCRNAFILYQGSRIGMGPPIQTLDLYTCSIGSFGLYVTVDSINCASHTATIRVWMYNTMDQSSFGRFASYFPLSGMEPQYMWWNWDEEISWTGAGVTTAPERGSNDW</sequence>
<dbReference type="AlphaFoldDB" id="A0A2D1U3Y9"/>
<evidence type="ECO:0000313" key="3">
    <source>
        <dbReference type="Proteomes" id="UP000223749"/>
    </source>
</evidence>